<evidence type="ECO:0000313" key="2">
    <source>
        <dbReference type="Proteomes" id="UP000004754"/>
    </source>
</evidence>
<accession>E6MEB7</accession>
<proteinExistence type="predicted"/>
<sequence>MARFYKTIRLTKAEMLGMTNRHTYRLIPFDPLIPAERALPKEPGFSDEAIRGALRQFVGHADFF</sequence>
<evidence type="ECO:0000313" key="1">
    <source>
        <dbReference type="EMBL" id="EFV02442.1"/>
    </source>
</evidence>
<name>E6MEB7_9FIRM</name>
<keyword evidence="2" id="KW-1185">Reference proteome</keyword>
<dbReference type="EMBL" id="AEQN01000007">
    <property type="protein sequence ID" value="EFV02442.1"/>
    <property type="molecule type" value="Genomic_DNA"/>
</dbReference>
<dbReference type="HOGENOM" id="CLU_2864392_0_0_9"/>
<dbReference type="STRING" id="887929.HMP0721_0350"/>
<gene>
    <name evidence="1" type="ORF">HMP0721_0350</name>
</gene>
<dbReference type="Proteomes" id="UP000004754">
    <property type="component" value="Unassembled WGS sequence"/>
</dbReference>
<reference evidence="1 2" key="1">
    <citation type="submission" date="2010-12" db="EMBL/GenBank/DDBJ databases">
        <authorList>
            <person name="Muzny D."/>
            <person name="Qin X."/>
            <person name="Deng J."/>
            <person name="Jiang H."/>
            <person name="Liu Y."/>
            <person name="Qu J."/>
            <person name="Song X.-Z."/>
            <person name="Zhang L."/>
            <person name="Thornton R."/>
            <person name="Coyle M."/>
            <person name="Francisco L."/>
            <person name="Jackson L."/>
            <person name="Javaid M."/>
            <person name="Korchina V."/>
            <person name="Kovar C."/>
            <person name="Mata R."/>
            <person name="Mathew T."/>
            <person name="Ngo R."/>
            <person name="Nguyen L."/>
            <person name="Nguyen N."/>
            <person name="Okwuonu G."/>
            <person name="Ongeri F."/>
            <person name="Pham C."/>
            <person name="Simmons D."/>
            <person name="Wilczek-Boney K."/>
            <person name="Hale W."/>
            <person name="Jakkamsetti A."/>
            <person name="Pham P."/>
            <person name="Ruth R."/>
            <person name="San Lucas F."/>
            <person name="Warren J."/>
            <person name="Zhang J."/>
            <person name="Zhao Z."/>
            <person name="Zhou C."/>
            <person name="Zhu D."/>
            <person name="Lee S."/>
            <person name="Bess C."/>
            <person name="Blankenburg K."/>
            <person name="Forbes L."/>
            <person name="Fu Q."/>
            <person name="Gubbala S."/>
            <person name="Hirani K."/>
            <person name="Jayaseelan J.C."/>
            <person name="Lara F."/>
            <person name="Munidasa M."/>
            <person name="Palculict T."/>
            <person name="Patil S."/>
            <person name="Pu L.-L."/>
            <person name="Saada N."/>
            <person name="Tang L."/>
            <person name="Weissenberger G."/>
            <person name="Zhu Y."/>
            <person name="Hemphill L."/>
            <person name="Shang Y."/>
            <person name="Youmans B."/>
            <person name="Ayvaz T."/>
            <person name="Ross M."/>
            <person name="Santibanez J."/>
            <person name="Aqrawi P."/>
            <person name="Gross S."/>
            <person name="Joshi V."/>
            <person name="Fowler G."/>
            <person name="Nazareth L."/>
            <person name="Reid J."/>
            <person name="Worley K."/>
            <person name="Petrosino J."/>
            <person name="Highlander S."/>
            <person name="Gibbs R."/>
        </authorList>
    </citation>
    <scope>NUCLEOTIDE SEQUENCE [LARGE SCALE GENOMIC DNA]</scope>
    <source>
        <strain evidence="1 2">ATCC 23263</strain>
    </source>
</reference>
<protein>
    <submittedName>
        <fullName evidence="1">Uncharacterized protein</fullName>
    </submittedName>
</protein>
<organism evidence="1 2">
    <name type="scientific">Pseudoramibacter alactolyticus ATCC 23263</name>
    <dbReference type="NCBI Taxonomy" id="887929"/>
    <lineage>
        <taxon>Bacteria</taxon>
        <taxon>Bacillati</taxon>
        <taxon>Bacillota</taxon>
        <taxon>Clostridia</taxon>
        <taxon>Eubacteriales</taxon>
        <taxon>Eubacteriaceae</taxon>
        <taxon>Pseudoramibacter</taxon>
    </lineage>
</organism>
<dbReference type="AlphaFoldDB" id="E6MEB7"/>
<comment type="caution">
    <text evidence="1">The sequence shown here is derived from an EMBL/GenBank/DDBJ whole genome shotgun (WGS) entry which is preliminary data.</text>
</comment>
<dbReference type="RefSeq" id="WP_006597769.1">
    <property type="nucleotide sequence ID" value="NZ_GL622359.1"/>
</dbReference>